<organism evidence="2 3">
    <name type="scientific">Chionoecetes opilio</name>
    <name type="common">Atlantic snow crab</name>
    <name type="synonym">Cancer opilio</name>
    <dbReference type="NCBI Taxonomy" id="41210"/>
    <lineage>
        <taxon>Eukaryota</taxon>
        <taxon>Metazoa</taxon>
        <taxon>Ecdysozoa</taxon>
        <taxon>Arthropoda</taxon>
        <taxon>Crustacea</taxon>
        <taxon>Multicrustacea</taxon>
        <taxon>Malacostraca</taxon>
        <taxon>Eumalacostraca</taxon>
        <taxon>Eucarida</taxon>
        <taxon>Decapoda</taxon>
        <taxon>Pleocyemata</taxon>
        <taxon>Brachyura</taxon>
        <taxon>Eubrachyura</taxon>
        <taxon>Majoidea</taxon>
        <taxon>Majidae</taxon>
        <taxon>Chionoecetes</taxon>
    </lineage>
</organism>
<dbReference type="EMBL" id="JACEEZ010004449">
    <property type="protein sequence ID" value="KAG0726396.1"/>
    <property type="molecule type" value="Genomic_DNA"/>
</dbReference>
<protein>
    <submittedName>
        <fullName evidence="2">Uncharacterized protein</fullName>
    </submittedName>
</protein>
<feature type="region of interest" description="Disordered" evidence="1">
    <location>
        <begin position="41"/>
        <end position="70"/>
    </location>
</feature>
<keyword evidence="3" id="KW-1185">Reference proteome</keyword>
<evidence type="ECO:0000313" key="2">
    <source>
        <dbReference type="EMBL" id="KAG0726396.1"/>
    </source>
</evidence>
<evidence type="ECO:0000256" key="1">
    <source>
        <dbReference type="SAM" id="MobiDB-lite"/>
    </source>
</evidence>
<sequence length="184" mass="20666">MAPGTFPDRRKTPSSQILFTQEKSRSSWLVDGILPHQYFRDHGTKERTDGPRQLSPAHPSDDGICKPRRHPSNNFQDVVAACQPHQGVLPNARFNPEPLLEPSPFCPCRVECPFPRVALQLLPDQLQTVFCNSLSCPVCRHRKNPEVPPYPPRAPRRGPLSSKTFRPLRVKIAVPKEDPKGALA</sequence>
<evidence type="ECO:0000313" key="3">
    <source>
        <dbReference type="Proteomes" id="UP000770661"/>
    </source>
</evidence>
<accession>A0A8J4YNM6</accession>
<reference evidence="2" key="1">
    <citation type="submission" date="2020-07" db="EMBL/GenBank/DDBJ databases">
        <title>The High-quality genome of the commercially important snow crab, Chionoecetes opilio.</title>
        <authorList>
            <person name="Jeong J.-H."/>
            <person name="Ryu S."/>
        </authorList>
    </citation>
    <scope>NUCLEOTIDE SEQUENCE</scope>
    <source>
        <strain evidence="2">MADBK_172401_WGS</strain>
        <tissue evidence="2">Digestive gland</tissue>
    </source>
</reference>
<dbReference type="AlphaFoldDB" id="A0A8J4YNM6"/>
<name>A0A8J4YNM6_CHIOP</name>
<comment type="caution">
    <text evidence="2">The sequence shown here is derived from an EMBL/GenBank/DDBJ whole genome shotgun (WGS) entry which is preliminary data.</text>
</comment>
<dbReference type="Proteomes" id="UP000770661">
    <property type="component" value="Unassembled WGS sequence"/>
</dbReference>
<feature type="compositionally biased region" description="Basic and acidic residues" evidence="1">
    <location>
        <begin position="41"/>
        <end position="50"/>
    </location>
</feature>
<gene>
    <name evidence="2" type="ORF">GWK47_004328</name>
</gene>
<proteinExistence type="predicted"/>